<sequence>MAIAARCLLILGCLAGSDGLLVQDSQGPVELDGIVSDGIASDGIESLGAAAAAASAWDWAIAEAVAELHPVKAEKVMAPELSALDPLPQNVWTRLPQEDARWYWGSHHKAGTVLLWRLADLQVKLMQYLKWPHHCCIVQSEGSKSFPPNCETNTSRHSVIWFWTNLTKDIVHKVEQQQAAGKFYSERHAGHPRLKSTGPYRGVHVIRDPVAMAVSGYIYHLSSNETDPQLQEIFGGVPDLPMAEGVAREARFVVEKSGKDMVEAHLAAPAWWMRVRHEDFTRSSESYDMTVDLMFKHLLSDVYTEPERKWLIKLAANHDLRRNPWDTCWGKTCDHVADSTLKGKVKALLNQIPQDLLGKLKSLRKPLGY</sequence>
<dbReference type="EMBL" id="HBGE01028318">
    <property type="protein sequence ID" value="CAD9120494.1"/>
    <property type="molecule type" value="Transcribed_RNA"/>
</dbReference>
<name>A0A7S1M309_ALECA</name>
<dbReference type="AlphaFoldDB" id="A0A7S1M309"/>
<evidence type="ECO:0000313" key="2">
    <source>
        <dbReference type="EMBL" id="CAD9120494.1"/>
    </source>
</evidence>
<feature type="chain" id="PRO_5031220455" description="Sulfotransferase" evidence="1">
    <location>
        <begin position="20"/>
        <end position="369"/>
    </location>
</feature>
<accession>A0A7S1M309</accession>
<organism evidence="2">
    <name type="scientific">Alexandrium catenella</name>
    <name type="common">Red tide dinoflagellate</name>
    <name type="synonym">Gonyaulax catenella</name>
    <dbReference type="NCBI Taxonomy" id="2925"/>
    <lineage>
        <taxon>Eukaryota</taxon>
        <taxon>Sar</taxon>
        <taxon>Alveolata</taxon>
        <taxon>Dinophyceae</taxon>
        <taxon>Gonyaulacales</taxon>
        <taxon>Pyrocystaceae</taxon>
        <taxon>Alexandrium</taxon>
    </lineage>
</organism>
<feature type="signal peptide" evidence="1">
    <location>
        <begin position="1"/>
        <end position="19"/>
    </location>
</feature>
<keyword evidence="1" id="KW-0732">Signal</keyword>
<evidence type="ECO:0008006" key="3">
    <source>
        <dbReference type="Google" id="ProtNLM"/>
    </source>
</evidence>
<dbReference type="SUPFAM" id="SSF52540">
    <property type="entry name" value="P-loop containing nucleoside triphosphate hydrolases"/>
    <property type="match status" value="1"/>
</dbReference>
<evidence type="ECO:0000256" key="1">
    <source>
        <dbReference type="SAM" id="SignalP"/>
    </source>
</evidence>
<proteinExistence type="predicted"/>
<reference evidence="2" key="1">
    <citation type="submission" date="2021-01" db="EMBL/GenBank/DDBJ databases">
        <authorList>
            <person name="Corre E."/>
            <person name="Pelletier E."/>
            <person name="Niang G."/>
            <person name="Scheremetjew M."/>
            <person name="Finn R."/>
            <person name="Kale V."/>
            <person name="Holt S."/>
            <person name="Cochrane G."/>
            <person name="Meng A."/>
            <person name="Brown T."/>
            <person name="Cohen L."/>
        </authorList>
    </citation>
    <scope>NUCLEOTIDE SEQUENCE</scope>
    <source>
        <strain evidence="2">OF101</strain>
    </source>
</reference>
<protein>
    <recommendedName>
        <fullName evidence="3">Sulfotransferase</fullName>
    </recommendedName>
</protein>
<gene>
    <name evidence="2" type="ORF">ACAT0790_LOCUS17013</name>
</gene>
<dbReference type="InterPro" id="IPR027417">
    <property type="entry name" value="P-loop_NTPase"/>
</dbReference>